<comment type="caution">
    <text evidence="6">The sequence shown here is derived from an EMBL/GenBank/DDBJ whole genome shotgun (WGS) entry which is preliminary data.</text>
</comment>
<dbReference type="InterPro" id="IPR051813">
    <property type="entry name" value="HepT_RNase_toxin"/>
</dbReference>
<evidence type="ECO:0000256" key="1">
    <source>
        <dbReference type="ARBA" id="ARBA00022553"/>
    </source>
</evidence>
<dbReference type="GO" id="GO:0110001">
    <property type="term" value="C:toxin-antitoxin complex"/>
    <property type="evidence" value="ECO:0007669"/>
    <property type="project" value="InterPro"/>
</dbReference>
<dbReference type="Proteomes" id="UP000034917">
    <property type="component" value="Unassembled WGS sequence"/>
</dbReference>
<name>A0A0G0G4C6_9BACT</name>
<keyword evidence="5" id="KW-0378">Hydrolase</keyword>
<evidence type="ECO:0000256" key="3">
    <source>
        <dbReference type="ARBA" id="ARBA00022722"/>
    </source>
</evidence>
<evidence type="ECO:0000256" key="5">
    <source>
        <dbReference type="ARBA" id="ARBA00022801"/>
    </source>
</evidence>
<reference evidence="6 7" key="1">
    <citation type="journal article" date="2015" name="Nature">
        <title>rRNA introns, odd ribosomes, and small enigmatic genomes across a large radiation of phyla.</title>
        <authorList>
            <person name="Brown C.T."/>
            <person name="Hug L.A."/>
            <person name="Thomas B.C."/>
            <person name="Sharon I."/>
            <person name="Castelle C.J."/>
            <person name="Singh A."/>
            <person name="Wilkins M.J."/>
            <person name="Williams K.H."/>
            <person name="Banfield J.F."/>
        </authorList>
    </citation>
    <scope>NUCLEOTIDE SEQUENCE [LARGE SCALE GENOMIC DNA]</scope>
</reference>
<dbReference type="GO" id="GO:0004540">
    <property type="term" value="F:RNA nuclease activity"/>
    <property type="evidence" value="ECO:0007669"/>
    <property type="project" value="InterPro"/>
</dbReference>
<dbReference type="GO" id="GO:0016787">
    <property type="term" value="F:hydrolase activity"/>
    <property type="evidence" value="ECO:0007669"/>
    <property type="project" value="UniProtKB-KW"/>
</dbReference>
<protein>
    <submittedName>
        <fullName evidence="6">Uncharacterized protein</fullName>
    </submittedName>
</protein>
<dbReference type="Pfam" id="PF01934">
    <property type="entry name" value="HepT-like"/>
    <property type="match status" value="1"/>
</dbReference>
<dbReference type="AlphaFoldDB" id="A0A0G0G4C6"/>
<dbReference type="EMBL" id="LBSV01000004">
    <property type="protein sequence ID" value="KKQ25978.1"/>
    <property type="molecule type" value="Genomic_DNA"/>
</dbReference>
<keyword evidence="3" id="KW-0540">Nuclease</keyword>
<dbReference type="GO" id="GO:0000166">
    <property type="term" value="F:nucleotide binding"/>
    <property type="evidence" value="ECO:0007669"/>
    <property type="project" value="UniProtKB-KW"/>
</dbReference>
<evidence type="ECO:0000313" key="6">
    <source>
        <dbReference type="EMBL" id="KKQ25978.1"/>
    </source>
</evidence>
<dbReference type="InterPro" id="IPR008201">
    <property type="entry name" value="HepT-like"/>
</dbReference>
<dbReference type="PANTHER" id="PTHR34139:SF1">
    <property type="entry name" value="RNASE MJ1380-RELATED"/>
    <property type="match status" value="1"/>
</dbReference>
<keyword evidence="4" id="KW-0547">Nucleotide-binding</keyword>
<organism evidence="6 7">
    <name type="scientific">Candidatus Roizmanbacteria bacterium GW2011_GWC2_37_13</name>
    <dbReference type="NCBI Taxonomy" id="1618486"/>
    <lineage>
        <taxon>Bacteria</taxon>
        <taxon>Candidatus Roizmaniibacteriota</taxon>
    </lineage>
</organism>
<sequence>MKKDIIVYFEDIIESIQQIEEYTSVLSNEQFSELVSIQDAVLMRFAVIGESANKIPINIRKNNKIIPWRKRSFMTIPA</sequence>
<keyword evidence="1" id="KW-0597">Phosphoprotein</keyword>
<evidence type="ECO:0000313" key="7">
    <source>
        <dbReference type="Proteomes" id="UP000034917"/>
    </source>
</evidence>
<accession>A0A0G0G4C6</accession>
<proteinExistence type="predicted"/>
<gene>
    <name evidence="6" type="ORF">US40_C0004G0013</name>
</gene>
<keyword evidence="2" id="KW-1277">Toxin-antitoxin system</keyword>
<dbReference type="PANTHER" id="PTHR34139">
    <property type="entry name" value="UPF0331 PROTEIN MJ0127"/>
    <property type="match status" value="1"/>
</dbReference>
<evidence type="ECO:0000256" key="4">
    <source>
        <dbReference type="ARBA" id="ARBA00022741"/>
    </source>
</evidence>
<evidence type="ECO:0000256" key="2">
    <source>
        <dbReference type="ARBA" id="ARBA00022649"/>
    </source>
</evidence>